<sequence>MKKALSKKNLWEKTPLWARSILGRGLGIVPLPWLLGRRFREQCAFVREAQWWPAERAQGYQLGRLREILTLAYENTEFYRRAFDRVGFHPQDLRSLDDVTRLLTIDKSVVVENLTDMCTRSVDGHDVDYISTGGTSGKPLEFYINANRSGTEYAYLTTSWERAGYHLGTPTGVLRGRTLNAGPDGLLHEHDPVLRHHYYSSFHMSDENMGRYVEHMAKIGPCFLHVYPSTVAALARYVRRTGMRGPSNVRGIIAESEIIYPEQRQMVEEVFGCRYFSCYGHTEKLVLAAECEHSSDYHVWPTYGYFELLDERGEPVTTPGRRGEIVGTGFINTVMPFIRYRTGDWATYVGDRCEACGREHTVIRDIQGHRTQEVLIAADGSEIPWTALNMHDDTFVRVRQFQFVQKTLGRAVLRIVPAAGFREDDAGRIARKLGRKLDGQLTFHIELVDAISLSPRGKAVYVDQRIPHQSIPSARTAEL</sequence>
<evidence type="ECO:0000313" key="2">
    <source>
        <dbReference type="Proteomes" id="UP001431776"/>
    </source>
</evidence>
<name>A0AAW6TT77_9BACT</name>
<accession>A0AAW6TT77</accession>
<dbReference type="PANTHER" id="PTHR36932:SF1">
    <property type="entry name" value="CAPSULAR POLYSACCHARIDE BIOSYNTHESIS PROTEIN"/>
    <property type="match status" value="1"/>
</dbReference>
<evidence type="ECO:0000313" key="1">
    <source>
        <dbReference type="EMBL" id="MDI6447850.1"/>
    </source>
</evidence>
<gene>
    <name evidence="1" type="ORF">QJ522_02245</name>
</gene>
<organism evidence="1 2">
    <name type="scientific">Anaerobaca lacustris</name>
    <dbReference type="NCBI Taxonomy" id="3044600"/>
    <lineage>
        <taxon>Bacteria</taxon>
        <taxon>Pseudomonadati</taxon>
        <taxon>Planctomycetota</taxon>
        <taxon>Phycisphaerae</taxon>
        <taxon>Sedimentisphaerales</taxon>
        <taxon>Anaerobacaceae</taxon>
        <taxon>Anaerobaca</taxon>
    </lineage>
</organism>
<dbReference type="RefSeq" id="WP_349243262.1">
    <property type="nucleotide sequence ID" value="NZ_JASCXX010000002.1"/>
</dbReference>
<dbReference type="PANTHER" id="PTHR36932">
    <property type="entry name" value="CAPSULAR POLYSACCHARIDE BIOSYNTHESIS PROTEIN"/>
    <property type="match status" value="1"/>
</dbReference>
<dbReference type="InterPro" id="IPR053158">
    <property type="entry name" value="CapK_Type1_Caps_Biosynth"/>
</dbReference>
<dbReference type="AlphaFoldDB" id="A0AAW6TT77"/>
<dbReference type="EMBL" id="JASCXX010000002">
    <property type="protein sequence ID" value="MDI6447850.1"/>
    <property type="molecule type" value="Genomic_DNA"/>
</dbReference>
<dbReference type="SUPFAM" id="SSF56801">
    <property type="entry name" value="Acetyl-CoA synthetase-like"/>
    <property type="match status" value="1"/>
</dbReference>
<keyword evidence="2" id="KW-1185">Reference proteome</keyword>
<protein>
    <recommendedName>
        <fullName evidence="3">Phenylacetate--CoA ligase family protein</fullName>
    </recommendedName>
</protein>
<evidence type="ECO:0008006" key="3">
    <source>
        <dbReference type="Google" id="ProtNLM"/>
    </source>
</evidence>
<dbReference type="Proteomes" id="UP001431776">
    <property type="component" value="Unassembled WGS sequence"/>
</dbReference>
<comment type="caution">
    <text evidence="1">The sequence shown here is derived from an EMBL/GenBank/DDBJ whole genome shotgun (WGS) entry which is preliminary data.</text>
</comment>
<dbReference type="Gene3D" id="3.40.50.12780">
    <property type="entry name" value="N-terminal domain of ligase-like"/>
    <property type="match status" value="1"/>
</dbReference>
<reference evidence="1" key="1">
    <citation type="submission" date="2023-05" db="EMBL/GenBank/DDBJ databases">
        <title>Anaerotaeda fermentans gen. nov., sp. nov., a novel anaerobic planctomycete of the new family within the order Sedimentisphaerales isolated from Taman Peninsula, Russia.</title>
        <authorList>
            <person name="Khomyakova M.A."/>
            <person name="Merkel A.Y."/>
            <person name="Slobodkin A.I."/>
        </authorList>
    </citation>
    <scope>NUCLEOTIDE SEQUENCE</scope>
    <source>
        <strain evidence="1">M17dextr</strain>
    </source>
</reference>
<dbReference type="InterPro" id="IPR042099">
    <property type="entry name" value="ANL_N_sf"/>
</dbReference>
<proteinExistence type="predicted"/>